<dbReference type="GO" id="GO:0008270">
    <property type="term" value="F:zinc ion binding"/>
    <property type="evidence" value="ECO:0007669"/>
    <property type="project" value="UniProtKB-KW"/>
</dbReference>
<feature type="region of interest" description="Disordered" evidence="2">
    <location>
        <begin position="175"/>
        <end position="195"/>
    </location>
</feature>
<evidence type="ECO:0000313" key="5">
    <source>
        <dbReference type="WBParaSite" id="jg14356"/>
    </source>
</evidence>
<evidence type="ECO:0000259" key="3">
    <source>
        <dbReference type="PROSITE" id="PS50157"/>
    </source>
</evidence>
<evidence type="ECO:0000256" key="2">
    <source>
        <dbReference type="SAM" id="MobiDB-lite"/>
    </source>
</evidence>
<dbReference type="Proteomes" id="UP000887574">
    <property type="component" value="Unplaced"/>
</dbReference>
<dbReference type="PROSITE" id="PS00028">
    <property type="entry name" value="ZINC_FINGER_C2H2_1"/>
    <property type="match status" value="1"/>
</dbReference>
<sequence length="195" mass="21808">MQASLVCSHCFRIFSDQDVLQCHISMKHFSYAPYHCEDCEALDQIISPTSEEVLKKVQQCLAESLRISSSKSSNQSIAPSTPQNPVKKVIEKLEGSQHYRKWVMPRVYAAVKKEVLSRLNDCNALSFTSDIGRGLRSPTMDVDVEVGCRTNTRIQTDSSSLKLIIRKRKSTNEVEKEPIAKKSGASSINNTLLTS</sequence>
<dbReference type="PROSITE" id="PS50157">
    <property type="entry name" value="ZINC_FINGER_C2H2_2"/>
    <property type="match status" value="1"/>
</dbReference>
<organism evidence="4 5">
    <name type="scientific">Ditylenchus dipsaci</name>
    <dbReference type="NCBI Taxonomy" id="166011"/>
    <lineage>
        <taxon>Eukaryota</taxon>
        <taxon>Metazoa</taxon>
        <taxon>Ecdysozoa</taxon>
        <taxon>Nematoda</taxon>
        <taxon>Chromadorea</taxon>
        <taxon>Rhabditida</taxon>
        <taxon>Tylenchina</taxon>
        <taxon>Tylenchomorpha</taxon>
        <taxon>Sphaerularioidea</taxon>
        <taxon>Anguinidae</taxon>
        <taxon>Anguininae</taxon>
        <taxon>Ditylenchus</taxon>
    </lineage>
</organism>
<keyword evidence="4" id="KW-1185">Reference proteome</keyword>
<evidence type="ECO:0000313" key="4">
    <source>
        <dbReference type="Proteomes" id="UP000887574"/>
    </source>
</evidence>
<keyword evidence="1" id="KW-0862">Zinc</keyword>
<feature type="compositionally biased region" description="Polar residues" evidence="2">
    <location>
        <begin position="184"/>
        <end position="195"/>
    </location>
</feature>
<evidence type="ECO:0000256" key="1">
    <source>
        <dbReference type="PROSITE-ProRule" id="PRU00042"/>
    </source>
</evidence>
<keyword evidence="1" id="KW-0479">Metal-binding</keyword>
<dbReference type="AlphaFoldDB" id="A0A915CZY2"/>
<dbReference type="InterPro" id="IPR013087">
    <property type="entry name" value="Znf_C2H2_type"/>
</dbReference>
<name>A0A915CZY2_9BILA</name>
<protein>
    <submittedName>
        <fullName evidence="5">C2H2-type domain-containing protein</fullName>
    </submittedName>
</protein>
<accession>A0A915CZY2</accession>
<feature type="domain" description="C2H2-type" evidence="3">
    <location>
        <begin position="5"/>
        <end position="33"/>
    </location>
</feature>
<keyword evidence="1" id="KW-0863">Zinc-finger</keyword>
<dbReference type="WBParaSite" id="jg14356">
    <property type="protein sequence ID" value="jg14356"/>
    <property type="gene ID" value="jg14356"/>
</dbReference>
<proteinExistence type="predicted"/>
<reference evidence="5" key="1">
    <citation type="submission" date="2022-11" db="UniProtKB">
        <authorList>
            <consortium name="WormBaseParasite"/>
        </authorList>
    </citation>
    <scope>IDENTIFICATION</scope>
</reference>